<feature type="transmembrane region" description="Helical" evidence="2">
    <location>
        <begin position="368"/>
        <end position="395"/>
    </location>
</feature>
<sequence>MYSGRIVQNGRRVWGVSKRKKKNEPQRRASGAGRSVASGEQATDRLVVPLLLAGMVVAIVILFRDFIFSDRMLHGSDVLTSAYYFRVFGSEYLLEHLRWPSWNPYIFGGLPFVDAMHSDIFYPTWILRLLVPVARANGYVFCIHIFLSGVATFCFVRSLGVGRTGAAISALAYMFSAGIVSFIFEGHDGRLIVTSMLPVALLFLHRGMAGNGAWNYIVAGGGVGLALLSPQVQMSYYLGIAVSLFFLVELWYRWQRSRDPRKAVSAILLFVAMVGVGLSLAAVQFLPAYSYLEYSPRGGGGRGYEFATSWSMPPEETINLVAPSFSGLLESYWGRNYFKHHSEYLGIITLVLAGTGVALSRRRPYARFFIGLAVFSLIMAWGGHTPLYRIAYYIIPRIKQFRAPSLIFYLFSFSVAVLAGFGLDSLHSETGARAKRLIRGLAIVLGVLAVCLIVCVVAREGVTRSIADGVIPYLRAHYAPEMVQMKVRSLGANYSAFLLSFFRSLVVAGISIVIIWMLVERKILPATGLYLLGPLLLFDLLLVDAKFVRTVQPADEFFAEDEVVRYLKQDDSVFRVFPYDHRPNDDYLMLFGLQSVGGHHGNQLQRYQRFIGGAETVMFYAPNLQYRNFLDLLNVKYIVASKRVPASGLPVAHSGAAFNILTNETVLPRVFIVPDYRVVTDDDALDLLKRSDFDPSATVLLSEDPGFTPVSSDTSVGEALLISYEPDRVVVEATTSSTALLVLSDNYYPMWRAVIDGRPTKIYRAYYTLRAVVVEPGSHAVEFVYDSIYLKVGFVLSLVASLMVLAAGCVVIVQWQRRRRA</sequence>
<feature type="transmembrane region" description="Helical" evidence="2">
    <location>
        <begin position="438"/>
        <end position="459"/>
    </location>
</feature>
<organism evidence="3 4">
    <name type="scientific">candidate division TA06 bacterium SM23_40</name>
    <dbReference type="NCBI Taxonomy" id="1703774"/>
    <lineage>
        <taxon>Bacteria</taxon>
        <taxon>Bacteria division TA06</taxon>
    </lineage>
</organism>
<feature type="transmembrane region" description="Helical" evidence="2">
    <location>
        <begin position="523"/>
        <end position="543"/>
    </location>
</feature>
<feature type="transmembrane region" description="Helical" evidence="2">
    <location>
        <begin position="344"/>
        <end position="361"/>
    </location>
</feature>
<feature type="transmembrane region" description="Helical" evidence="2">
    <location>
        <begin position="165"/>
        <end position="184"/>
    </location>
</feature>
<keyword evidence="2" id="KW-0812">Transmembrane</keyword>
<dbReference type="AlphaFoldDB" id="A0A0S8GE56"/>
<protein>
    <recommendedName>
        <fullName evidence="5">Membrane protein 6-pyruvoyl-tetrahydropterin synthase-related domain-containing protein</fullName>
    </recommendedName>
</protein>
<evidence type="ECO:0000256" key="1">
    <source>
        <dbReference type="SAM" id="MobiDB-lite"/>
    </source>
</evidence>
<dbReference type="InterPro" id="IPR018580">
    <property type="entry name" value="Uncharacterised_YfhO"/>
</dbReference>
<evidence type="ECO:0000313" key="3">
    <source>
        <dbReference type="EMBL" id="KPK71335.1"/>
    </source>
</evidence>
<dbReference type="PANTHER" id="PTHR38454:SF1">
    <property type="entry name" value="INTEGRAL MEMBRANE PROTEIN"/>
    <property type="match status" value="1"/>
</dbReference>
<dbReference type="PANTHER" id="PTHR38454">
    <property type="entry name" value="INTEGRAL MEMBRANE PROTEIN-RELATED"/>
    <property type="match status" value="1"/>
</dbReference>
<feature type="transmembrane region" description="Helical" evidence="2">
    <location>
        <begin position="46"/>
        <end position="63"/>
    </location>
</feature>
<accession>A0A0S8GE56</accession>
<dbReference type="Proteomes" id="UP000051717">
    <property type="component" value="Unassembled WGS sequence"/>
</dbReference>
<feature type="transmembrane region" description="Helical" evidence="2">
    <location>
        <begin position="191"/>
        <end position="214"/>
    </location>
</feature>
<feature type="transmembrane region" description="Helical" evidence="2">
    <location>
        <begin position="407"/>
        <end position="426"/>
    </location>
</feature>
<feature type="transmembrane region" description="Helical" evidence="2">
    <location>
        <begin position="234"/>
        <end position="252"/>
    </location>
</feature>
<comment type="caution">
    <text evidence="3">The sequence shown here is derived from an EMBL/GenBank/DDBJ whole genome shotgun (WGS) entry which is preliminary data.</text>
</comment>
<proteinExistence type="predicted"/>
<feature type="transmembrane region" description="Helical" evidence="2">
    <location>
        <begin position="494"/>
        <end position="516"/>
    </location>
</feature>
<evidence type="ECO:0000313" key="4">
    <source>
        <dbReference type="Proteomes" id="UP000051717"/>
    </source>
</evidence>
<evidence type="ECO:0008006" key="5">
    <source>
        <dbReference type="Google" id="ProtNLM"/>
    </source>
</evidence>
<feature type="region of interest" description="Disordered" evidence="1">
    <location>
        <begin position="15"/>
        <end position="36"/>
    </location>
</feature>
<dbReference type="EMBL" id="LJUI01000004">
    <property type="protein sequence ID" value="KPK71335.1"/>
    <property type="molecule type" value="Genomic_DNA"/>
</dbReference>
<keyword evidence="2" id="KW-0472">Membrane</keyword>
<reference evidence="3 4" key="1">
    <citation type="journal article" date="2015" name="Microbiome">
        <title>Genomic resolution of linkages in carbon, nitrogen, and sulfur cycling among widespread estuary sediment bacteria.</title>
        <authorList>
            <person name="Baker B.J."/>
            <person name="Lazar C.S."/>
            <person name="Teske A.P."/>
            <person name="Dick G.J."/>
        </authorList>
    </citation>
    <scope>NUCLEOTIDE SEQUENCE [LARGE SCALE GENOMIC DNA]</scope>
    <source>
        <strain evidence="3">SM23_40</strain>
    </source>
</reference>
<feature type="transmembrane region" description="Helical" evidence="2">
    <location>
        <begin position="138"/>
        <end position="159"/>
    </location>
</feature>
<feature type="transmembrane region" description="Helical" evidence="2">
    <location>
        <begin position="264"/>
        <end position="286"/>
    </location>
</feature>
<name>A0A0S8GE56_UNCT6</name>
<keyword evidence="2" id="KW-1133">Transmembrane helix</keyword>
<feature type="transmembrane region" description="Helical" evidence="2">
    <location>
        <begin position="788"/>
        <end position="813"/>
    </location>
</feature>
<evidence type="ECO:0000256" key="2">
    <source>
        <dbReference type="SAM" id="Phobius"/>
    </source>
</evidence>
<gene>
    <name evidence="3" type="ORF">AMJ82_01030</name>
</gene>